<gene>
    <name evidence="4 5" type="primary">Abi3bp</name>
</gene>
<dbReference type="AlphaFoldDB" id="B2RWZ0"/>
<dbReference type="SMART" id="SM00060">
    <property type="entry name" value="FN3"/>
    <property type="match status" value="2"/>
</dbReference>
<name>B2RWZ0_MOUSE</name>
<dbReference type="Pfam" id="PF00041">
    <property type="entry name" value="fn3"/>
    <property type="match status" value="1"/>
</dbReference>
<keyword evidence="2" id="KW-0732">Signal</keyword>
<dbReference type="PROSITE" id="PS50853">
    <property type="entry name" value="FN3"/>
    <property type="match status" value="2"/>
</dbReference>
<dbReference type="InterPro" id="IPR003961">
    <property type="entry name" value="FN3_dom"/>
</dbReference>
<dbReference type="MGI" id="MGI:2444583">
    <property type="gene designation" value="Abi3bp"/>
</dbReference>
<feature type="signal peptide" evidence="2">
    <location>
        <begin position="1"/>
        <end position="21"/>
    </location>
</feature>
<dbReference type="AGR" id="MGI:2444583"/>
<protein>
    <submittedName>
        <fullName evidence="4">Abi3bp protein</fullName>
    </submittedName>
</protein>
<accession>B2RWZ0</accession>
<dbReference type="Gene3D" id="2.60.40.10">
    <property type="entry name" value="Immunoglobulins"/>
    <property type="match status" value="2"/>
</dbReference>
<sequence>MLSSLGCLLLCGSIALALGNAQKLPKGKKPSLKVHINTTSDSILLKFLRPNANVKLEGFLLGYGSNVSPNQYFPLPTEGKFTEAVVDAEPKYLIVVRPAPPPSQKKSCSGKSRPRKPLQLVVGTLTPSSVFLSWGFLINPHHDWTLPSHCPSDRFYTIRYREKDKEKKWIFQLCPATETIVENLKPNTVYEFGVKDNIEGGIWSKIFNHKTIVGSKNKVNGKIQSTYDQVHSVPVPRKLIPLTIIKQVIQNVTHRASTKSPDKTPFGGTILVHLIIPGLNESTVKLPTSIMLEISDALKAQLAKNETLALPAESKTPEVEKLAGQPVTAPRQTTSMPPKLKTPHSRMPAKEPVPKEPLHTTSKPKMPPSPEVADTTSAPLETRGIPLIPVISPRPSQEELQTAMEETDQSTQELFTTKIPQTTELAKTTQAPHRLHTAPVRPRIPGRPHGRPALNKTTTRPDKTKPRGTSHKNGVGTGTKQAPKPPSPGRNASVDSHATRKPGSVSGTRRPPIPHRHSSTRPVSQERRPLPPNNVTGKPGRAGIVSSSRVTSPPLKATLHPIGTATARPGAEQKEPTAPASEEEFGTTTDFSSSPTKETDPLGKPRFIGPHVRYIPKPENKPCSITDSVRRFPTEEATEGNATSPPQNPPTNLTVVTVEGCPSFVILDWEKPLNDTVTEYEVISRENGSFSGKNKSIQITNQTFSTVENLKPDTSYEFQVKPKNPLGEGPASNTVAFSTESADPRVSEPISAGRDAIWTERPFNSDSYSECKGKQYVKRTWYKKFVGVQLCNSLRYKIYLSDSLTGKFYNIGDQRGHGEDHCQFVDSFLDGRTGQQLTSEQLPTKEGYFRAVRQEPVQFGEIGGHTQINYVQWYECGTTIPGKW</sequence>
<feature type="compositionally biased region" description="Polar residues" evidence="1">
    <location>
        <begin position="731"/>
        <end position="741"/>
    </location>
</feature>
<feature type="domain" description="Fibronectin type-III" evidence="3">
    <location>
        <begin position="116"/>
        <end position="214"/>
    </location>
</feature>
<proteinExistence type="evidence at transcript level"/>
<feature type="compositionally biased region" description="Polar residues" evidence="1">
    <location>
        <begin position="420"/>
        <end position="431"/>
    </location>
</feature>
<dbReference type="PeptideAtlas" id="B2RWZ0"/>
<dbReference type="InterPro" id="IPR036116">
    <property type="entry name" value="FN3_sf"/>
</dbReference>
<feature type="region of interest" description="Disordered" evidence="1">
    <location>
        <begin position="309"/>
        <end position="377"/>
    </location>
</feature>
<dbReference type="CDD" id="cd00063">
    <property type="entry name" value="FN3"/>
    <property type="match status" value="2"/>
</dbReference>
<feature type="compositionally biased region" description="Basic and acidic residues" evidence="1">
    <location>
        <begin position="348"/>
        <end position="358"/>
    </location>
</feature>
<dbReference type="FunFam" id="2.60.40.10:FF:000292">
    <property type="entry name" value="Target of Nesh-SH3 isoform 1"/>
    <property type="match status" value="1"/>
</dbReference>
<dbReference type="Pfam" id="PF21731">
    <property type="entry name" value="TARSH_C"/>
    <property type="match status" value="1"/>
</dbReference>
<dbReference type="EMBL" id="BC150763">
    <property type="protein sequence ID" value="AAI50764.1"/>
    <property type="molecule type" value="mRNA"/>
</dbReference>
<dbReference type="InterPro" id="IPR013783">
    <property type="entry name" value="Ig-like_fold"/>
</dbReference>
<evidence type="ECO:0000313" key="4">
    <source>
        <dbReference type="EMBL" id="AAI50764.1"/>
    </source>
</evidence>
<evidence type="ECO:0000259" key="3">
    <source>
        <dbReference type="PROSITE" id="PS50853"/>
    </source>
</evidence>
<dbReference type="SUPFAM" id="SSF49265">
    <property type="entry name" value="Fibronectin type III"/>
    <property type="match status" value="2"/>
</dbReference>
<dbReference type="InterPro" id="IPR049109">
    <property type="entry name" value="TARSH/FNDC1_C"/>
</dbReference>
<feature type="domain" description="Fibronectin type-III" evidence="3">
    <location>
        <begin position="649"/>
        <end position="742"/>
    </location>
</feature>
<feature type="chain" id="PRO_5014298351" evidence="2">
    <location>
        <begin position="22"/>
        <end position="884"/>
    </location>
</feature>
<dbReference type="PANTHER" id="PTHR23197">
    <property type="entry name" value="TARSH-RELATED FIBRONECTIN DOMAIN-CONTAINING"/>
    <property type="match status" value="1"/>
</dbReference>
<organism evidence="4">
    <name type="scientific">Mus musculus</name>
    <name type="common">Mouse</name>
    <dbReference type="NCBI Taxonomy" id="10090"/>
    <lineage>
        <taxon>Eukaryota</taxon>
        <taxon>Metazoa</taxon>
        <taxon>Chordata</taxon>
        <taxon>Craniata</taxon>
        <taxon>Vertebrata</taxon>
        <taxon>Euteleostomi</taxon>
        <taxon>Mammalia</taxon>
        <taxon>Eutheria</taxon>
        <taxon>Euarchontoglires</taxon>
        <taxon>Glires</taxon>
        <taxon>Rodentia</taxon>
        <taxon>Myomorpha</taxon>
        <taxon>Muroidea</taxon>
        <taxon>Muridae</taxon>
        <taxon>Murinae</taxon>
        <taxon>Mus</taxon>
        <taxon>Mus</taxon>
    </lineage>
</organism>
<evidence type="ECO:0000256" key="1">
    <source>
        <dbReference type="SAM" id="MobiDB-lite"/>
    </source>
</evidence>
<feature type="region of interest" description="Disordered" evidence="1">
    <location>
        <begin position="724"/>
        <end position="747"/>
    </location>
</feature>
<evidence type="ECO:0000313" key="5">
    <source>
        <dbReference type="MGI" id="MGI:2444583"/>
    </source>
</evidence>
<reference evidence="4" key="1">
    <citation type="journal article" date="2004" name="Genome Res.">
        <title>The status, quality, and expansion of the NIH full-length cDNA project: the Mammalian Gene Collection (MGC).</title>
        <authorList>
            <consortium name="The MGC Project Team"/>
            <person name="Gerhard D.S."/>
            <person name="Wagner L."/>
            <person name="Feingold E.A."/>
            <person name="Shenmen C.M."/>
            <person name="Grouse L.H."/>
            <person name="Schuler G."/>
            <person name="Klein S.L."/>
            <person name="Old S."/>
            <person name="Rasooly R."/>
            <person name="Good P."/>
            <person name="Guyer M."/>
            <person name="Peck A.M."/>
            <person name="Derge J.G."/>
            <person name="Lipman D."/>
            <person name="Collins F.S."/>
            <person name="Jang W."/>
            <person name="Sherry S."/>
            <person name="Feolo M."/>
            <person name="Misquitta L."/>
            <person name="Lee E."/>
            <person name="Rotmistrovsky K."/>
            <person name="Greenhut S.F."/>
            <person name="Schaefer C.F."/>
            <person name="Buetow K."/>
            <person name="Bonner T.I."/>
            <person name="Haussler D."/>
            <person name="Kent J."/>
            <person name="Kiekhaus M."/>
            <person name="Furey T."/>
            <person name="Brent M."/>
            <person name="Prange C."/>
            <person name="Schreiber K."/>
            <person name="Shapiro N."/>
            <person name="Bhat N.K."/>
            <person name="Hopkins R.F."/>
            <person name="Hsie F."/>
            <person name="Driscoll T."/>
            <person name="Soares M.B."/>
            <person name="Casavant T.L."/>
            <person name="Scheetz T.E."/>
            <person name="Brown-stein M.J."/>
            <person name="Usdin T.B."/>
            <person name="Toshiyuki S."/>
            <person name="Carninci P."/>
            <person name="Piao Y."/>
            <person name="Dudekula D.B."/>
            <person name="Ko M.S."/>
            <person name="Kawakami K."/>
            <person name="Suzuki Y."/>
            <person name="Sugano S."/>
            <person name="Gruber C.E."/>
            <person name="Smith M.R."/>
            <person name="Simmons B."/>
            <person name="Moore T."/>
            <person name="Waterman R."/>
            <person name="Johnson S.L."/>
            <person name="Ruan Y."/>
            <person name="Wei C.L."/>
            <person name="Mathavan S."/>
            <person name="Gunaratne P.H."/>
            <person name="Wu J."/>
            <person name="Garcia A.M."/>
            <person name="Hulyk S.W."/>
            <person name="Fuh E."/>
            <person name="Yuan Y."/>
            <person name="Sneed A."/>
            <person name="Kowis C."/>
            <person name="Hodgson A."/>
            <person name="Muzny D.M."/>
            <person name="McPherson J."/>
            <person name="Gibbs R.A."/>
            <person name="Fahey J."/>
            <person name="Helton E."/>
            <person name="Ketteman M."/>
            <person name="Madan A."/>
            <person name="Rodrigues S."/>
            <person name="Sanchez A."/>
            <person name="Whiting M."/>
            <person name="Madari A."/>
            <person name="Young A.C."/>
            <person name="Wetherby K.D."/>
            <person name="Granite S.J."/>
            <person name="Kwong P.N."/>
            <person name="Brinkley C.P."/>
            <person name="Pearson R.L."/>
            <person name="Bouffard G.G."/>
            <person name="Blakesly R.W."/>
            <person name="Green E.D."/>
            <person name="Dickson M.C."/>
            <person name="Rodriguez A.C."/>
            <person name="Grimwood J."/>
            <person name="Schmutz J."/>
            <person name="Myers R.M."/>
            <person name="Butterfield Y.S."/>
            <person name="Griffith M."/>
            <person name="Griffith O.L."/>
            <person name="Krzywinski M.I."/>
            <person name="Liao N."/>
            <person name="Morin R."/>
            <person name="Morrin R."/>
            <person name="Palmquist D."/>
            <person name="Petrescu A.S."/>
            <person name="Skalska U."/>
            <person name="Smailus D.E."/>
            <person name="Stott J.M."/>
            <person name="Schnerch A."/>
            <person name="Schein J.E."/>
            <person name="Jones S.J."/>
            <person name="Holt R.A."/>
            <person name="Baross A."/>
            <person name="Marra M.A."/>
            <person name="Clifton S."/>
            <person name="Makowski K.A."/>
            <person name="Bosak S."/>
            <person name="Malek J."/>
        </authorList>
    </citation>
    <scope>NUCLEOTIDE SEQUENCE [LARGE SCALE MRNA]</scope>
    <source>
        <tissue evidence="4">Brain</tissue>
    </source>
</reference>
<dbReference type="FunFam" id="2.60.40.10:FF:000288">
    <property type="entry name" value="target of Nesh-SH3 isoform X5"/>
    <property type="match status" value="1"/>
</dbReference>
<dbReference type="PANTHER" id="PTHR23197:SF10">
    <property type="entry name" value="TARGET OF NESH-SH3"/>
    <property type="match status" value="1"/>
</dbReference>
<dbReference type="EMBL" id="BC145388">
    <property type="protein sequence ID" value="AAI45389.1"/>
    <property type="molecule type" value="mRNA"/>
</dbReference>
<evidence type="ECO:0000256" key="2">
    <source>
        <dbReference type="SAM" id="SignalP"/>
    </source>
</evidence>
<feature type="compositionally biased region" description="Polar residues" evidence="1">
    <location>
        <begin position="586"/>
        <end position="596"/>
    </location>
</feature>
<feature type="region of interest" description="Disordered" evidence="1">
    <location>
        <begin position="420"/>
        <end position="627"/>
    </location>
</feature>